<dbReference type="Proteomes" id="UP000001882">
    <property type="component" value="Chromosome"/>
</dbReference>
<dbReference type="OrthoDB" id="381293at2157"/>
<reference evidence="2 3" key="2">
    <citation type="journal article" date="2008" name="Int. J. Syst. Evol. Microbiol.">
        <title>Methanocella paludicola gen. nov., sp. nov., a methane-producing archaeon, the first isolate of the lineage 'Rice Cluster I', and proposal of the new archaeal order Methanocellales ord. nov.</title>
        <authorList>
            <person name="Sakai S."/>
            <person name="Imachi H."/>
            <person name="Hanada S."/>
            <person name="Ohashi A."/>
            <person name="Harada H."/>
            <person name="Kamagata Y."/>
        </authorList>
    </citation>
    <scope>NUCLEOTIDE SEQUENCE [LARGE SCALE GENOMIC DNA]</scope>
    <source>
        <strain evidence="3">DSM 17711 / JCM 13418 / NBRC 101707 / SANAE</strain>
    </source>
</reference>
<keyword evidence="1" id="KW-1133">Transmembrane helix</keyword>
<proteinExistence type="predicted"/>
<dbReference type="EMBL" id="AP011532">
    <property type="protein sequence ID" value="BAI62641.1"/>
    <property type="molecule type" value="Genomic_DNA"/>
</dbReference>
<dbReference type="InParanoid" id="D1Z1R9"/>
<reference evidence="2 3" key="1">
    <citation type="journal article" date="2007" name="Appl. Environ. Microbiol.">
        <title>Isolation of key methanogens for global methane emission from rice paddy fields: a novel isolate affiliated with the clone cluster rice cluster I.</title>
        <authorList>
            <person name="Sakai S."/>
            <person name="Imachi H."/>
            <person name="Sekiguchi Y."/>
            <person name="Ohashi A."/>
            <person name="Harada H."/>
            <person name="Kamagata Y."/>
        </authorList>
    </citation>
    <scope>NUCLEOTIDE SEQUENCE [LARGE SCALE GENOMIC DNA]</scope>
    <source>
        <strain evidence="3">DSM 17711 / JCM 13418 / NBRC 101707 / SANAE</strain>
    </source>
</reference>
<dbReference type="KEGG" id="mpd:MCP_2569"/>
<reference evidence="3" key="3">
    <citation type="journal article" date="2011" name="PLoS ONE">
        <title>Genome sequence of a mesophilic hydrogenotrophic methanogen Methanocella paludicola, the first cultivated representative of the order Methanocellales.</title>
        <authorList>
            <person name="Sakai S."/>
            <person name="Takaki Y."/>
            <person name="Shimamura S."/>
            <person name="Sekine M."/>
            <person name="Tajima T."/>
            <person name="Kosugi H."/>
            <person name="Ichikawa N."/>
            <person name="Tasumi E."/>
            <person name="Hiraki A.T."/>
            <person name="Shimizu A."/>
            <person name="Kato Y."/>
            <person name="Nishiko R."/>
            <person name="Mori K."/>
            <person name="Fujita N."/>
            <person name="Imachi H."/>
            <person name="Takai K."/>
        </authorList>
    </citation>
    <scope>NUCLEOTIDE SEQUENCE [LARGE SCALE GENOMIC DNA]</scope>
    <source>
        <strain evidence="3">DSM 17711 / JCM 13418 / NBRC 101707 / SANAE</strain>
    </source>
</reference>
<sequence>MIDDAGVSELMGYTVLVAVVSIASVALLAGSMGTLSASEKQLEFQGSAASLRSFGDLMAGIIESNNTFDTAFEMAVPSGYVLAVRDRHDDFRSMSIYSNSAPLAYLPMGSVALDSPFRSVIFEGGAIISNDTGLVSSEISPCVRAAALPSGRKALYFTIVSISADTYIGHSGPETMYARCVSIKPLAFHVPAGSRAVIYVRSGDLPAWEEAFERCGLAVTYENGAVKASSTEVSDIYITYAEAEIHE</sequence>
<dbReference type="GeneID" id="8682316"/>
<gene>
    <name evidence="2" type="ordered locus">MCP_2569</name>
</gene>
<evidence type="ECO:0000313" key="3">
    <source>
        <dbReference type="Proteomes" id="UP000001882"/>
    </source>
</evidence>
<dbReference type="eggNOG" id="arCOG02911">
    <property type="taxonomic scope" value="Archaea"/>
</dbReference>
<name>D1Z1R9_METPS</name>
<keyword evidence="1" id="KW-0472">Membrane</keyword>
<organism evidence="2 3">
    <name type="scientific">Methanocella paludicola (strain DSM 17711 / JCM 13418 / NBRC 101707 / SANAE)</name>
    <dbReference type="NCBI Taxonomy" id="304371"/>
    <lineage>
        <taxon>Archaea</taxon>
        <taxon>Methanobacteriati</taxon>
        <taxon>Methanobacteriota</taxon>
        <taxon>Stenosarchaea group</taxon>
        <taxon>Methanomicrobia</taxon>
        <taxon>Methanocellales</taxon>
        <taxon>Methanocellaceae</taxon>
        <taxon>Methanocella</taxon>
    </lineage>
</organism>
<keyword evidence="3" id="KW-1185">Reference proteome</keyword>
<evidence type="ECO:0000313" key="2">
    <source>
        <dbReference type="EMBL" id="BAI62641.1"/>
    </source>
</evidence>
<dbReference type="STRING" id="304371.MCP_2569"/>
<evidence type="ECO:0000256" key="1">
    <source>
        <dbReference type="SAM" id="Phobius"/>
    </source>
</evidence>
<feature type="transmembrane region" description="Helical" evidence="1">
    <location>
        <begin position="12"/>
        <end position="35"/>
    </location>
</feature>
<dbReference type="AlphaFoldDB" id="D1Z1R9"/>
<keyword evidence="1" id="KW-0812">Transmembrane</keyword>
<protein>
    <submittedName>
        <fullName evidence="2">Uncharacterized protein</fullName>
    </submittedName>
</protein>
<dbReference type="RefSeq" id="WP_012901315.1">
    <property type="nucleotide sequence ID" value="NC_013665.1"/>
</dbReference>
<accession>D1Z1R9</accession>